<dbReference type="PANTHER" id="PTHR12281">
    <property type="entry name" value="RP42 RELATED"/>
    <property type="match status" value="1"/>
</dbReference>
<reference evidence="4" key="1">
    <citation type="journal article" date="2022" name="bioRxiv">
        <title>Genomics of Preaxostyla Flagellates Illuminates Evolutionary Transitions and the Path Towards Mitochondrial Loss.</title>
        <authorList>
            <person name="Novak L.V.F."/>
            <person name="Treitli S.C."/>
            <person name="Pyrih J."/>
            <person name="Halakuc P."/>
            <person name="Pipaliya S.V."/>
            <person name="Vacek V."/>
            <person name="Brzon O."/>
            <person name="Soukal P."/>
            <person name="Eme L."/>
            <person name="Dacks J.B."/>
            <person name="Karnkowska A."/>
            <person name="Elias M."/>
            <person name="Hampl V."/>
        </authorList>
    </citation>
    <scope>NUCLEOTIDE SEQUENCE</scope>
    <source>
        <strain evidence="4">RCP-MX</strain>
    </source>
</reference>
<comment type="function">
    <text evidence="2">Neddylation of cullins play an essential role in the regulation of SCF-type complexes activity.</text>
</comment>
<dbReference type="SUPFAM" id="SSF46934">
    <property type="entry name" value="UBA-like"/>
    <property type="match status" value="1"/>
</dbReference>
<dbReference type="Proteomes" id="UP001141327">
    <property type="component" value="Unassembled WGS sequence"/>
</dbReference>
<evidence type="ECO:0000313" key="4">
    <source>
        <dbReference type="EMBL" id="KAJ4456230.1"/>
    </source>
</evidence>
<dbReference type="Gene3D" id="1.10.8.10">
    <property type="entry name" value="DNA helicase RuvA subunit, C-terminal domain"/>
    <property type="match status" value="1"/>
</dbReference>
<dbReference type="InterPro" id="IPR014764">
    <property type="entry name" value="DCN-prot"/>
</dbReference>
<accession>A0ABQ8UFR0</accession>
<evidence type="ECO:0000313" key="5">
    <source>
        <dbReference type="Proteomes" id="UP001141327"/>
    </source>
</evidence>
<dbReference type="EMBL" id="JAPMOS010000077">
    <property type="protein sequence ID" value="KAJ4456230.1"/>
    <property type="molecule type" value="Genomic_DNA"/>
</dbReference>
<proteinExistence type="predicted"/>
<dbReference type="PROSITE" id="PS51229">
    <property type="entry name" value="DCUN1"/>
    <property type="match status" value="1"/>
</dbReference>
<evidence type="ECO:0000256" key="1">
    <source>
        <dbReference type="ARBA" id="ARBA00022786"/>
    </source>
</evidence>
<dbReference type="InterPro" id="IPR009060">
    <property type="entry name" value="UBA-like_sf"/>
</dbReference>
<sequence>MDAKQRRLVQEFRAISSVSESVAAQFLRRTNWNVETALNEYFGSGTYQEESRRAPQADPAKITAAFNKFKEEGTDVIGPDGMQRLCDELRVDPTDPVMLVLAWKLHASVSCEFSRAEWNEGLTRLGVDSVEKLRGKIPDLRADLANPVTFKEIYSFSHKYSREKTQRSLPIELATGLWHLLLDGKWAKMDLWFEFLQQRRIQSITQDQWDMFLEFTHAINDDFSNYDAEGAWPVILDEFVEYYHKKTAPQATATATQ</sequence>
<dbReference type="Gene3D" id="1.10.238.200">
    <property type="entry name" value="Cullin, PONY binding domain"/>
    <property type="match status" value="1"/>
</dbReference>
<protein>
    <recommendedName>
        <fullName evidence="2">Defective in cullin neddylation protein</fullName>
    </recommendedName>
</protein>
<evidence type="ECO:0000259" key="3">
    <source>
        <dbReference type="PROSITE" id="PS51229"/>
    </source>
</evidence>
<keyword evidence="5" id="KW-1185">Reference proteome</keyword>
<keyword evidence="1" id="KW-0833">Ubl conjugation pathway</keyword>
<dbReference type="PANTHER" id="PTHR12281:SF31">
    <property type="entry name" value="DCN1-LIKE PROTEIN 3"/>
    <property type="match status" value="1"/>
</dbReference>
<comment type="caution">
    <text evidence="4">The sequence shown here is derived from an EMBL/GenBank/DDBJ whole genome shotgun (WGS) entry which is preliminary data.</text>
</comment>
<organism evidence="4 5">
    <name type="scientific">Paratrimastix pyriformis</name>
    <dbReference type="NCBI Taxonomy" id="342808"/>
    <lineage>
        <taxon>Eukaryota</taxon>
        <taxon>Metamonada</taxon>
        <taxon>Preaxostyla</taxon>
        <taxon>Paratrimastigidae</taxon>
        <taxon>Paratrimastix</taxon>
    </lineage>
</organism>
<feature type="domain" description="DCUN1" evidence="3">
    <location>
        <begin position="57"/>
        <end position="244"/>
    </location>
</feature>
<dbReference type="CDD" id="cd14352">
    <property type="entry name" value="UBA_DCN1"/>
    <property type="match status" value="1"/>
</dbReference>
<evidence type="ECO:0000256" key="2">
    <source>
        <dbReference type="RuleBase" id="RU410713"/>
    </source>
</evidence>
<dbReference type="InterPro" id="IPR042460">
    <property type="entry name" value="DCN1-like_PONY"/>
</dbReference>
<dbReference type="Gene3D" id="1.10.238.10">
    <property type="entry name" value="EF-hand"/>
    <property type="match status" value="1"/>
</dbReference>
<gene>
    <name evidence="4" type="ORF">PAPYR_8593</name>
</gene>
<dbReference type="InterPro" id="IPR005176">
    <property type="entry name" value="PONY_dom"/>
</dbReference>
<name>A0ABQ8UFR0_9EUKA</name>
<dbReference type="Pfam" id="PF03556">
    <property type="entry name" value="Cullin_binding"/>
    <property type="match status" value="1"/>
</dbReference>
<dbReference type="Pfam" id="PF14555">
    <property type="entry name" value="UBA_4"/>
    <property type="match status" value="1"/>
</dbReference>